<dbReference type="EMBL" id="DSOV01000016">
    <property type="protein sequence ID" value="HEN41662.1"/>
    <property type="molecule type" value="Genomic_DNA"/>
</dbReference>
<evidence type="ECO:0000313" key="1">
    <source>
        <dbReference type="EMBL" id="HEN41662.1"/>
    </source>
</evidence>
<sequence length="353" mass="37542">MPAGVAGSELKFALKKATTWNTPVACGANDGFLALPTGIKRDAAVEIDDSLGQFFIAGATPGAVKVEGDLPLYLRYDGCDLLLALFMGVAGAPTVNPGFASAYDYIYKWAVNTDGLFATFAKHMKNYIAETPSLKVAGITIKGETGKPLQLIANCIGNDVVTNSTTNTTVTFNSVTIPETGNRINFGQGVFRMNDQSGAALGSGDVIAPSSFELTAKRKLAGVYGQYKTSFAGNAQDVIDEPTNDGSPEITLKLQFPRHTSVTRLNDLGNDVRKKMDITFTGQLIGGTAYRMFKIQLPHLMLKSVDVVDEAGIIKEPVEFLVLPAATAPTGMTGITDPFWLSGTNKRSTNPLA</sequence>
<organism evidence="1">
    <name type="scientific">Geobacter metallireducens</name>
    <dbReference type="NCBI Taxonomy" id="28232"/>
    <lineage>
        <taxon>Bacteria</taxon>
        <taxon>Pseudomonadati</taxon>
        <taxon>Thermodesulfobacteriota</taxon>
        <taxon>Desulfuromonadia</taxon>
        <taxon>Geobacterales</taxon>
        <taxon>Geobacteraceae</taxon>
        <taxon>Geobacter</taxon>
    </lineage>
</organism>
<dbReference type="AlphaFoldDB" id="A0A831UBV9"/>
<comment type="caution">
    <text evidence="1">The sequence shown here is derived from an EMBL/GenBank/DDBJ whole genome shotgun (WGS) entry which is preliminary data.</text>
</comment>
<accession>A0A831UBV9</accession>
<protein>
    <submittedName>
        <fullName evidence="1">Uncharacterized protein</fullName>
    </submittedName>
</protein>
<gene>
    <name evidence="1" type="ORF">ENQ87_04670</name>
</gene>
<dbReference type="Pfam" id="PF18906">
    <property type="entry name" value="Phage_tube_2"/>
    <property type="match status" value="1"/>
</dbReference>
<name>A0A831UBV9_GEOME</name>
<reference evidence="1" key="1">
    <citation type="journal article" date="2020" name="mSystems">
        <title>Genome- and Community-Level Interaction Insights into Carbon Utilization and Element Cycling Functions of Hydrothermarchaeota in Hydrothermal Sediment.</title>
        <authorList>
            <person name="Zhou Z."/>
            <person name="Liu Y."/>
            <person name="Xu W."/>
            <person name="Pan J."/>
            <person name="Luo Z.H."/>
            <person name="Li M."/>
        </authorList>
    </citation>
    <scope>NUCLEOTIDE SEQUENCE [LARGE SCALE GENOMIC DNA]</scope>
    <source>
        <strain evidence="1">SpSt-349</strain>
    </source>
</reference>
<proteinExistence type="predicted"/>
<dbReference type="InterPro" id="IPR044000">
    <property type="entry name" value="Phage_tube_2"/>
</dbReference>